<keyword evidence="3" id="KW-1185">Reference proteome</keyword>
<evidence type="ECO:0000256" key="1">
    <source>
        <dbReference type="SAM" id="MobiDB-lite"/>
    </source>
</evidence>
<accession>A0A4U5MSP8</accession>
<evidence type="ECO:0000313" key="3">
    <source>
        <dbReference type="Proteomes" id="UP000298663"/>
    </source>
</evidence>
<dbReference type="AlphaFoldDB" id="A0A4U5MSP8"/>
<comment type="caution">
    <text evidence="2">The sequence shown here is derived from an EMBL/GenBank/DDBJ whole genome shotgun (WGS) entry which is preliminary data.</text>
</comment>
<evidence type="ECO:0000313" key="2">
    <source>
        <dbReference type="EMBL" id="TKR72522.1"/>
    </source>
</evidence>
<name>A0A4U5MSP8_STECR</name>
<reference evidence="2 3" key="1">
    <citation type="journal article" date="2015" name="Genome Biol.">
        <title>Comparative genomics of Steinernema reveals deeply conserved gene regulatory networks.</title>
        <authorList>
            <person name="Dillman A.R."/>
            <person name="Macchietto M."/>
            <person name="Porter C.F."/>
            <person name="Rogers A."/>
            <person name="Williams B."/>
            <person name="Antoshechkin I."/>
            <person name="Lee M.M."/>
            <person name="Goodwin Z."/>
            <person name="Lu X."/>
            <person name="Lewis E.E."/>
            <person name="Goodrich-Blair H."/>
            <person name="Stock S.P."/>
            <person name="Adams B.J."/>
            <person name="Sternberg P.W."/>
            <person name="Mortazavi A."/>
        </authorList>
    </citation>
    <scope>NUCLEOTIDE SEQUENCE [LARGE SCALE GENOMIC DNA]</scope>
    <source>
        <strain evidence="2 3">ALL</strain>
    </source>
</reference>
<protein>
    <submittedName>
        <fullName evidence="2">Uncharacterized protein</fullName>
    </submittedName>
</protein>
<organism evidence="2 3">
    <name type="scientific">Steinernema carpocapsae</name>
    <name type="common">Entomopathogenic nematode</name>
    <dbReference type="NCBI Taxonomy" id="34508"/>
    <lineage>
        <taxon>Eukaryota</taxon>
        <taxon>Metazoa</taxon>
        <taxon>Ecdysozoa</taxon>
        <taxon>Nematoda</taxon>
        <taxon>Chromadorea</taxon>
        <taxon>Rhabditida</taxon>
        <taxon>Tylenchina</taxon>
        <taxon>Panagrolaimomorpha</taxon>
        <taxon>Strongyloidoidea</taxon>
        <taxon>Steinernematidae</taxon>
        <taxon>Steinernema</taxon>
    </lineage>
</organism>
<gene>
    <name evidence="2" type="ORF">L596_019955</name>
</gene>
<dbReference type="EMBL" id="AZBU02000006">
    <property type="protein sequence ID" value="TKR72522.1"/>
    <property type="molecule type" value="Genomic_DNA"/>
</dbReference>
<dbReference type="Proteomes" id="UP000298663">
    <property type="component" value="Unassembled WGS sequence"/>
</dbReference>
<feature type="compositionally biased region" description="Polar residues" evidence="1">
    <location>
        <begin position="114"/>
        <end position="125"/>
    </location>
</feature>
<sequence length="125" mass="13987">MLQYELRYANISANMVVIDVFSINAIRRSVVSAFASILSIQNANIDPQDQSSRKSKILKHYYFTDSPNSFNSCGKTHKKVLVYSSPTLSNSYGSLASVMPMIPSETPTRRSKHPNISQISQISNR</sequence>
<reference evidence="2 3" key="2">
    <citation type="journal article" date="2019" name="G3 (Bethesda)">
        <title>Hybrid Assembly of the Genome of the Entomopathogenic Nematode Steinernema carpocapsae Identifies the X-Chromosome.</title>
        <authorList>
            <person name="Serra L."/>
            <person name="Macchietto M."/>
            <person name="Macias-Munoz A."/>
            <person name="McGill C.J."/>
            <person name="Rodriguez I.M."/>
            <person name="Rodriguez B."/>
            <person name="Murad R."/>
            <person name="Mortazavi A."/>
        </authorList>
    </citation>
    <scope>NUCLEOTIDE SEQUENCE [LARGE SCALE GENOMIC DNA]</scope>
    <source>
        <strain evidence="2 3">ALL</strain>
    </source>
</reference>
<proteinExistence type="predicted"/>
<feature type="region of interest" description="Disordered" evidence="1">
    <location>
        <begin position="102"/>
        <end position="125"/>
    </location>
</feature>